<dbReference type="Proteomes" id="UP001168821">
    <property type="component" value="Unassembled WGS sequence"/>
</dbReference>
<feature type="domain" description="Transposable element P transposase-like GTP-binding insertion" evidence="2">
    <location>
        <begin position="43"/>
        <end position="154"/>
    </location>
</feature>
<sequence>MKIFVSRTNRYVAQVFKCYSKDDIGSGVLPLFRQILMTVRKSLKNTRNALYTCDFILDGDKRAKFEHIVQLYEIDKHKEIPSLYKLKDEHFNINDSYMKMRVNIAAWMLSNTVGAGLETYAETNGQGLLPPEAKNTAIFVRNMDQLFDSLNGYTLNPDAGKTYRTVLRDNSPHWELWDRLLTQIKNWKLIRKSDGRDHTNQFQFINGWMVTIQSVKKLWLRLKQMGISYLNLRNLNQDPLENLFCLIRQHGMSNNNPNCHQFVAALKTTVLNRMFLSGVRGANCEDDRCESLDNFAVFLNGEHTKQETIESSSSDQLEFVFNAEALTPEDSQGLAYVSGYILKKINLPDVNCETCKKQLYANKKNQFHKFTLLKEHRPDNEKLIYPSNIVILLVKNIHSLLQTYLDKNGHKANLETSFKSSFLKMYTNVLCDIHSCESLIIDKTVRLFMYKYFKNKQNQIPKKTAGSKRKKKPIFSQNKKIKL</sequence>
<evidence type="ECO:0000313" key="4">
    <source>
        <dbReference type="EMBL" id="KAJ3661485.1"/>
    </source>
</evidence>
<name>A0AA38IQQ1_9CUCU</name>
<evidence type="ECO:0008006" key="6">
    <source>
        <dbReference type="Google" id="ProtNLM"/>
    </source>
</evidence>
<dbReference type="AlphaFoldDB" id="A0AA38IQQ1"/>
<feature type="compositionally biased region" description="Basic residues" evidence="1">
    <location>
        <begin position="465"/>
        <end position="483"/>
    </location>
</feature>
<protein>
    <recommendedName>
        <fullName evidence="6">Transposable element P transposase</fullName>
    </recommendedName>
</protein>
<reference evidence="4" key="1">
    <citation type="journal article" date="2023" name="G3 (Bethesda)">
        <title>Whole genome assemblies of Zophobas morio and Tenebrio molitor.</title>
        <authorList>
            <person name="Kaur S."/>
            <person name="Stinson S.A."/>
            <person name="diCenzo G.C."/>
        </authorList>
    </citation>
    <scope>NUCLEOTIDE SEQUENCE</scope>
    <source>
        <strain evidence="4">QUZm001</strain>
    </source>
</reference>
<dbReference type="EMBL" id="JALNTZ010000002">
    <property type="protein sequence ID" value="KAJ3661485.1"/>
    <property type="molecule type" value="Genomic_DNA"/>
</dbReference>
<dbReference type="InterPro" id="IPR048366">
    <property type="entry name" value="TNP-like_GBD"/>
</dbReference>
<keyword evidence="5" id="KW-1185">Reference proteome</keyword>
<accession>A0AA38IQQ1</accession>
<organism evidence="4 5">
    <name type="scientific">Zophobas morio</name>
    <dbReference type="NCBI Taxonomy" id="2755281"/>
    <lineage>
        <taxon>Eukaryota</taxon>
        <taxon>Metazoa</taxon>
        <taxon>Ecdysozoa</taxon>
        <taxon>Arthropoda</taxon>
        <taxon>Hexapoda</taxon>
        <taxon>Insecta</taxon>
        <taxon>Pterygota</taxon>
        <taxon>Neoptera</taxon>
        <taxon>Endopterygota</taxon>
        <taxon>Coleoptera</taxon>
        <taxon>Polyphaga</taxon>
        <taxon>Cucujiformia</taxon>
        <taxon>Tenebrionidae</taxon>
        <taxon>Zophobas</taxon>
    </lineage>
</organism>
<feature type="region of interest" description="Disordered" evidence="1">
    <location>
        <begin position="461"/>
        <end position="483"/>
    </location>
</feature>
<evidence type="ECO:0000259" key="2">
    <source>
        <dbReference type="Pfam" id="PF21788"/>
    </source>
</evidence>
<evidence type="ECO:0000313" key="5">
    <source>
        <dbReference type="Proteomes" id="UP001168821"/>
    </source>
</evidence>
<dbReference type="PANTHER" id="PTHR47577">
    <property type="entry name" value="THAP DOMAIN-CONTAINING PROTEIN 6"/>
    <property type="match status" value="1"/>
</dbReference>
<gene>
    <name evidence="4" type="ORF">Zmor_005880</name>
</gene>
<dbReference type="InterPro" id="IPR048367">
    <property type="entry name" value="TNP-like_RNaseH_C"/>
</dbReference>
<evidence type="ECO:0000256" key="1">
    <source>
        <dbReference type="SAM" id="MobiDB-lite"/>
    </source>
</evidence>
<comment type="caution">
    <text evidence="4">The sequence shown here is derived from an EMBL/GenBank/DDBJ whole genome shotgun (WGS) entry which is preliminary data.</text>
</comment>
<proteinExistence type="predicted"/>
<dbReference type="Pfam" id="PF21789">
    <property type="entry name" value="TNP-like_RNaseH_C"/>
    <property type="match status" value="1"/>
</dbReference>
<feature type="domain" description="Transposable element P transposase-like RNase H C-terminal" evidence="3">
    <location>
        <begin position="235"/>
        <end position="265"/>
    </location>
</feature>
<evidence type="ECO:0000259" key="3">
    <source>
        <dbReference type="Pfam" id="PF21789"/>
    </source>
</evidence>
<dbReference type="Pfam" id="PF21788">
    <property type="entry name" value="TNP-like_GBD"/>
    <property type="match status" value="1"/>
</dbReference>
<dbReference type="PANTHER" id="PTHR47577:SF2">
    <property type="entry name" value="THAP DOMAIN CONTAINING 9"/>
    <property type="match status" value="1"/>
</dbReference>